<evidence type="ECO:0000313" key="8">
    <source>
        <dbReference type="EMBL" id="CTR09860.1"/>
    </source>
</evidence>
<gene>
    <name evidence="8" type="primary">FGENESH: predicted gene_11.217</name>
    <name evidence="8" type="ORF">BN2166_0057210</name>
</gene>
<feature type="transmembrane region" description="Helical" evidence="6">
    <location>
        <begin position="222"/>
        <end position="239"/>
    </location>
</feature>
<comment type="subcellular location">
    <subcellularLocation>
        <location evidence="1">Membrane</location>
        <topology evidence="1">Multi-pass membrane protein</topology>
    </subcellularLocation>
</comment>
<dbReference type="AlphaFoldDB" id="A0A0K3CN20"/>
<feature type="compositionally biased region" description="Basic and acidic residues" evidence="5">
    <location>
        <begin position="624"/>
        <end position="638"/>
    </location>
</feature>
<feature type="compositionally biased region" description="Low complexity" evidence="5">
    <location>
        <begin position="491"/>
        <end position="503"/>
    </location>
</feature>
<evidence type="ECO:0000256" key="3">
    <source>
        <dbReference type="ARBA" id="ARBA00022989"/>
    </source>
</evidence>
<protein>
    <recommendedName>
        <fullName evidence="7">TM7S3/TM198-like domain-containing protein</fullName>
    </recommendedName>
</protein>
<dbReference type="OMA" id="SFWARHF"/>
<organism evidence="8 9">
    <name type="scientific">Rhodotorula toruloides</name>
    <name type="common">Yeast</name>
    <name type="synonym">Rhodosporidium toruloides</name>
    <dbReference type="NCBI Taxonomy" id="5286"/>
    <lineage>
        <taxon>Eukaryota</taxon>
        <taxon>Fungi</taxon>
        <taxon>Dikarya</taxon>
        <taxon>Basidiomycota</taxon>
        <taxon>Pucciniomycotina</taxon>
        <taxon>Microbotryomycetes</taxon>
        <taxon>Sporidiobolales</taxon>
        <taxon>Sporidiobolaceae</taxon>
        <taxon>Rhodotorula</taxon>
    </lineage>
</organism>
<proteinExistence type="predicted"/>
<feature type="transmembrane region" description="Helical" evidence="6">
    <location>
        <begin position="196"/>
        <end position="216"/>
    </location>
</feature>
<feature type="transmembrane region" description="Helical" evidence="6">
    <location>
        <begin position="246"/>
        <end position="268"/>
    </location>
</feature>
<evidence type="ECO:0000256" key="6">
    <source>
        <dbReference type="SAM" id="Phobius"/>
    </source>
</evidence>
<evidence type="ECO:0000259" key="7">
    <source>
        <dbReference type="Pfam" id="PF13886"/>
    </source>
</evidence>
<feature type="domain" description="TM7S3/TM198-like" evidence="7">
    <location>
        <begin position="140"/>
        <end position="318"/>
    </location>
</feature>
<evidence type="ECO:0000256" key="5">
    <source>
        <dbReference type="SAM" id="MobiDB-lite"/>
    </source>
</evidence>
<feature type="transmembrane region" description="Helical" evidence="6">
    <location>
        <begin position="130"/>
        <end position="157"/>
    </location>
</feature>
<keyword evidence="9" id="KW-1185">Reference proteome</keyword>
<evidence type="ECO:0000313" key="9">
    <source>
        <dbReference type="Proteomes" id="UP000199069"/>
    </source>
</evidence>
<keyword evidence="4 6" id="KW-0472">Membrane</keyword>
<keyword evidence="3 6" id="KW-1133">Transmembrane helix</keyword>
<reference evidence="8 9" key="1">
    <citation type="submission" date="2015-07" db="EMBL/GenBank/DDBJ databases">
        <authorList>
            <person name="Cajimat M.N.B."/>
            <person name="Milazzo M.L."/>
            <person name="Fulhorst C.F."/>
        </authorList>
    </citation>
    <scope>NUCLEOTIDE SEQUENCE [LARGE SCALE GENOMIC DNA]</scope>
    <source>
        <strain evidence="8">Single colony</strain>
    </source>
</reference>
<evidence type="ECO:0000256" key="2">
    <source>
        <dbReference type="ARBA" id="ARBA00022692"/>
    </source>
</evidence>
<evidence type="ECO:0000256" key="4">
    <source>
        <dbReference type="ARBA" id="ARBA00023136"/>
    </source>
</evidence>
<accession>A0A0K3CN20</accession>
<feature type="region of interest" description="Disordered" evidence="5">
    <location>
        <begin position="438"/>
        <end position="519"/>
    </location>
</feature>
<dbReference type="Pfam" id="PF13886">
    <property type="entry name" value="TM7S3_TM198"/>
    <property type="match status" value="1"/>
</dbReference>
<feature type="region of interest" description="Disordered" evidence="5">
    <location>
        <begin position="614"/>
        <end position="672"/>
    </location>
</feature>
<evidence type="ECO:0000256" key="1">
    <source>
        <dbReference type="ARBA" id="ARBA00004141"/>
    </source>
</evidence>
<feature type="transmembrane region" description="Helical" evidence="6">
    <location>
        <begin position="89"/>
        <end position="109"/>
    </location>
</feature>
<feature type="transmembrane region" description="Helical" evidence="6">
    <location>
        <begin position="169"/>
        <end position="189"/>
    </location>
</feature>
<dbReference type="EMBL" id="CWKI01000011">
    <property type="protein sequence ID" value="CTR09860.1"/>
    <property type="molecule type" value="Genomic_DNA"/>
</dbReference>
<sequence length="672" mass="71372">MPSTLAFASPTSPVQTLASAVLTAAPTPFLLSDDHSNAVYSALVAYASRQATAPVPTAASLARIAPVSLAASPAVTGFLTSRLAELPKAVSIVLGVWLILLALVSLVAGTRILVVGDDAGTERGNDEKKGWLAGGVGGILFGSVALGAVSTLLLLLIVSKQSSSSLGGWATLAIILIPGLLGAVVAGRWRWAAKGCYGFLGGVSFTLLLIASLRLASITARLAILAVFLVLPAVFIPCTERYGLSIAAAATASYLLVLGIDIFCHFGFVDALGLLVAKNGVGSGGGKTETVVVQWASTGGKGLVAAWWILFLISAAWQTWWSLGDEGDKIWNAYLSQFISTHASTPSGTHLPPLSLKDRLFSRIHFLRRSSSPSTFTDLPRRRVVPWDDRDEAASTVFDIEKGLAGTESFDSARSFGRNKADTSDAWDSDVETLAGFSSRRRDKLASPTSPTSPGRASKPAQYGTISTRFSDDEEDDEAPVSDEKDGLWTASRGSMDSSASSRPPLQQRMSSSGLSGSTVVSFRSKDLRKDTFHEIEEEQDAEADLERDAVLPLAPTTHKHASDTVKSKVSSLFQLGKKTAPATYKGVELREPPSGAVPATPSLIRAIDRIKAAQQQARGAPLARHEEREEPEMREARSGGSAPVRKGSVTRERRASMDDWWSEVIKKSEGQ</sequence>
<name>A0A0K3CN20_RHOTO</name>
<dbReference type="InterPro" id="IPR025256">
    <property type="entry name" value="TM7S3/TM198-like_dom"/>
</dbReference>
<keyword evidence="2 6" id="KW-0812">Transmembrane</keyword>
<dbReference type="GO" id="GO:0016020">
    <property type="term" value="C:membrane"/>
    <property type="evidence" value="ECO:0007669"/>
    <property type="project" value="UniProtKB-SubCell"/>
</dbReference>
<dbReference type="Proteomes" id="UP000199069">
    <property type="component" value="Unassembled WGS sequence"/>
</dbReference>
<feature type="compositionally biased region" description="Acidic residues" evidence="5">
    <location>
        <begin position="472"/>
        <end position="481"/>
    </location>
</feature>